<dbReference type="STRING" id="1129794.C427_5629"/>
<keyword evidence="2" id="KW-1185">Reference proteome</keyword>
<dbReference type="KEGG" id="gps:C427_5629"/>
<gene>
    <name evidence="1" type="ORF">C427_5629</name>
</gene>
<dbReference type="EMBL" id="CP003837">
    <property type="protein sequence ID" value="AGH47723.1"/>
    <property type="molecule type" value="Genomic_DNA"/>
</dbReference>
<dbReference type="PATRIC" id="fig|1129794.4.peg.5606"/>
<name>K6YT13_9ALTE</name>
<reference evidence="1 2" key="1">
    <citation type="journal article" date="2013" name="Genome Announc.">
        <title>Complete Genome Sequence of Glaciecola psychrophila Strain 170T.</title>
        <authorList>
            <person name="Yin J."/>
            <person name="Chen J."/>
            <person name="Liu G."/>
            <person name="Yu Y."/>
            <person name="Song L."/>
            <person name="Wang X."/>
            <person name="Qu X."/>
        </authorList>
    </citation>
    <scope>NUCLEOTIDE SEQUENCE [LARGE SCALE GENOMIC DNA]</scope>
    <source>
        <strain evidence="1 2">170</strain>
    </source>
</reference>
<protein>
    <submittedName>
        <fullName evidence="1">Uncharacterized protein</fullName>
    </submittedName>
</protein>
<dbReference type="HOGENOM" id="CLU_3237243_0_0_6"/>
<evidence type="ECO:0000313" key="2">
    <source>
        <dbReference type="Proteomes" id="UP000011864"/>
    </source>
</evidence>
<dbReference type="AlphaFoldDB" id="K6YT13"/>
<organism evidence="1 2">
    <name type="scientific">Paraglaciecola psychrophila 170</name>
    <dbReference type="NCBI Taxonomy" id="1129794"/>
    <lineage>
        <taxon>Bacteria</taxon>
        <taxon>Pseudomonadati</taxon>
        <taxon>Pseudomonadota</taxon>
        <taxon>Gammaproteobacteria</taxon>
        <taxon>Alteromonadales</taxon>
        <taxon>Alteromonadaceae</taxon>
        <taxon>Paraglaciecola</taxon>
    </lineage>
</organism>
<evidence type="ECO:0000313" key="1">
    <source>
        <dbReference type="EMBL" id="AGH47723.1"/>
    </source>
</evidence>
<proteinExistence type="predicted"/>
<sequence length="43" mass="5107">MPISIPISIFMSHLFSPFQSCLPFNYVGYVNLSEYFDRIKLYK</sequence>
<accession>K6YT13</accession>
<dbReference type="Proteomes" id="UP000011864">
    <property type="component" value="Chromosome"/>
</dbReference>